<comment type="caution">
    <text evidence="7">The sequence shown here is derived from an EMBL/GenBank/DDBJ whole genome shotgun (WGS) entry which is preliminary data.</text>
</comment>
<evidence type="ECO:0000256" key="1">
    <source>
        <dbReference type="ARBA" id="ARBA00004123"/>
    </source>
</evidence>
<evidence type="ECO:0000313" key="8">
    <source>
        <dbReference type="Proteomes" id="UP000288805"/>
    </source>
</evidence>
<dbReference type="GO" id="GO:0005634">
    <property type="term" value="C:nucleus"/>
    <property type="evidence" value="ECO:0007669"/>
    <property type="project" value="UniProtKB-SubCell"/>
</dbReference>
<dbReference type="GO" id="GO:0016740">
    <property type="term" value="F:transferase activity"/>
    <property type="evidence" value="ECO:0007669"/>
    <property type="project" value="UniProtKB-KW"/>
</dbReference>
<gene>
    <name evidence="7" type="ORF">CK203_002259</name>
</gene>
<reference evidence="7 8" key="1">
    <citation type="journal article" date="2018" name="PLoS Genet.">
        <title>Population sequencing reveals clonal diversity and ancestral inbreeding in the grapevine cultivar Chardonnay.</title>
        <authorList>
            <person name="Roach M.J."/>
            <person name="Johnson D.L."/>
            <person name="Bohlmann J."/>
            <person name="van Vuuren H.J."/>
            <person name="Jones S.J."/>
            <person name="Pretorius I.S."/>
            <person name="Schmidt S.A."/>
            <person name="Borneman A.R."/>
        </authorList>
    </citation>
    <scope>NUCLEOTIDE SEQUENCE [LARGE SCALE GENOMIC DNA]</scope>
    <source>
        <strain evidence="8">cv. Chardonnay</strain>
        <tissue evidence="7">Leaf</tissue>
    </source>
</reference>
<keyword evidence="5" id="KW-0131">Cell cycle</keyword>
<dbReference type="PANTHER" id="PTHR16079:SF4">
    <property type="entry name" value="E3 UBIQUITIN-PROTEIN LIGASE CHFR"/>
    <property type="match status" value="1"/>
</dbReference>
<evidence type="ECO:0000256" key="5">
    <source>
        <dbReference type="ARBA" id="ARBA00023306"/>
    </source>
</evidence>
<feature type="domain" description="E3 ubiquitin-protein ligase CHFR cysteine rich" evidence="6">
    <location>
        <begin position="60"/>
        <end position="140"/>
    </location>
</feature>
<dbReference type="InterPro" id="IPR040909">
    <property type="entry name" value="CHFR_Znf-CRD"/>
</dbReference>
<accession>A0A438KJW1</accession>
<dbReference type="AlphaFoldDB" id="A0A438KJW1"/>
<organism evidence="7 8">
    <name type="scientific">Vitis vinifera</name>
    <name type="common">Grape</name>
    <dbReference type="NCBI Taxonomy" id="29760"/>
    <lineage>
        <taxon>Eukaryota</taxon>
        <taxon>Viridiplantae</taxon>
        <taxon>Streptophyta</taxon>
        <taxon>Embryophyta</taxon>
        <taxon>Tracheophyta</taxon>
        <taxon>Spermatophyta</taxon>
        <taxon>Magnoliopsida</taxon>
        <taxon>eudicotyledons</taxon>
        <taxon>Gunneridae</taxon>
        <taxon>Pentapetalae</taxon>
        <taxon>rosids</taxon>
        <taxon>Vitales</taxon>
        <taxon>Vitaceae</taxon>
        <taxon>Viteae</taxon>
        <taxon>Vitis</taxon>
    </lineage>
</organism>
<protein>
    <recommendedName>
        <fullName evidence="6">E3 ubiquitin-protein ligase CHFR cysteine rich domain-containing protein</fullName>
    </recommendedName>
</protein>
<dbReference type="Proteomes" id="UP000288805">
    <property type="component" value="Unassembled WGS sequence"/>
</dbReference>
<evidence type="ECO:0000256" key="2">
    <source>
        <dbReference type="ARBA" id="ARBA00022679"/>
    </source>
</evidence>
<keyword evidence="3" id="KW-0833">Ubl conjugation pathway</keyword>
<evidence type="ECO:0000313" key="7">
    <source>
        <dbReference type="EMBL" id="RVX21491.1"/>
    </source>
</evidence>
<dbReference type="InterPro" id="IPR052256">
    <property type="entry name" value="E3_ubiquitin-ligase_CHFR"/>
</dbReference>
<evidence type="ECO:0000256" key="4">
    <source>
        <dbReference type="ARBA" id="ARBA00023242"/>
    </source>
</evidence>
<evidence type="ECO:0000259" key="6">
    <source>
        <dbReference type="Pfam" id="PF17979"/>
    </source>
</evidence>
<evidence type="ECO:0000256" key="3">
    <source>
        <dbReference type="ARBA" id="ARBA00022786"/>
    </source>
</evidence>
<sequence>MTFLYALQISDHTISRIPTLAHENNWHEQNVLISLFQKYSSIVGVLSIKGLIFLHLRSFQITERCIRQMGKTLQDVISELLIRLSNREIDRTRMQLNHSEMITASTYVCNPLCPSASLFKCSECYDKLVSFLLYWFRVSMPKSVLYMFVEQEY</sequence>
<dbReference type="PANTHER" id="PTHR16079">
    <property type="entry name" value="UBIQUITIN LIGASE PROTEIN CHFR"/>
    <property type="match status" value="1"/>
</dbReference>
<proteinExistence type="predicted"/>
<keyword evidence="4" id="KW-0539">Nucleus</keyword>
<comment type="subcellular location">
    <subcellularLocation>
        <location evidence="1">Nucleus</location>
    </subcellularLocation>
</comment>
<keyword evidence="2" id="KW-0808">Transferase</keyword>
<dbReference type="EMBL" id="QGNW01000005">
    <property type="protein sequence ID" value="RVX21491.1"/>
    <property type="molecule type" value="Genomic_DNA"/>
</dbReference>
<dbReference type="Pfam" id="PF17979">
    <property type="entry name" value="zf-CRD"/>
    <property type="match status" value="1"/>
</dbReference>
<name>A0A438KJW1_VITVI</name>